<dbReference type="AlphaFoldDB" id="A0A5N6Z6W5"/>
<dbReference type="Proteomes" id="UP000327118">
    <property type="component" value="Unassembled WGS sequence"/>
</dbReference>
<feature type="domain" description="PD-(D/E)XK nuclease-like" evidence="2">
    <location>
        <begin position="213"/>
        <end position="460"/>
    </location>
</feature>
<feature type="compositionally biased region" description="Polar residues" evidence="1">
    <location>
        <begin position="155"/>
        <end position="165"/>
    </location>
</feature>
<dbReference type="EMBL" id="ML739131">
    <property type="protein sequence ID" value="KAE8352429.1"/>
    <property type="molecule type" value="Genomic_DNA"/>
</dbReference>
<evidence type="ECO:0000259" key="2">
    <source>
        <dbReference type="Pfam" id="PF20516"/>
    </source>
</evidence>
<gene>
    <name evidence="3" type="ORF">BDV28DRAFT_165514</name>
</gene>
<name>A0A5N6Z6W5_9EURO</name>
<feature type="region of interest" description="Disordered" evidence="1">
    <location>
        <begin position="60"/>
        <end position="169"/>
    </location>
</feature>
<proteinExistence type="predicted"/>
<organism evidence="3 4">
    <name type="scientific">Aspergillus coremiiformis</name>
    <dbReference type="NCBI Taxonomy" id="138285"/>
    <lineage>
        <taxon>Eukaryota</taxon>
        <taxon>Fungi</taxon>
        <taxon>Dikarya</taxon>
        <taxon>Ascomycota</taxon>
        <taxon>Pezizomycotina</taxon>
        <taxon>Eurotiomycetes</taxon>
        <taxon>Eurotiomycetidae</taxon>
        <taxon>Eurotiales</taxon>
        <taxon>Aspergillaceae</taxon>
        <taxon>Aspergillus</taxon>
        <taxon>Aspergillus subgen. Circumdati</taxon>
    </lineage>
</organism>
<evidence type="ECO:0000256" key="1">
    <source>
        <dbReference type="SAM" id="MobiDB-lite"/>
    </source>
</evidence>
<reference evidence="4" key="1">
    <citation type="submission" date="2019-04" db="EMBL/GenBank/DDBJ databases">
        <title>Friends and foes A comparative genomics studyof 23 Aspergillus species from section Flavi.</title>
        <authorList>
            <consortium name="DOE Joint Genome Institute"/>
            <person name="Kjaerbolling I."/>
            <person name="Vesth T."/>
            <person name="Frisvad J.C."/>
            <person name="Nybo J.L."/>
            <person name="Theobald S."/>
            <person name="Kildgaard S."/>
            <person name="Isbrandt T."/>
            <person name="Kuo A."/>
            <person name="Sato A."/>
            <person name="Lyhne E.K."/>
            <person name="Kogle M.E."/>
            <person name="Wiebenga A."/>
            <person name="Kun R.S."/>
            <person name="Lubbers R.J."/>
            <person name="Makela M.R."/>
            <person name="Barry K."/>
            <person name="Chovatia M."/>
            <person name="Clum A."/>
            <person name="Daum C."/>
            <person name="Haridas S."/>
            <person name="He G."/>
            <person name="LaButti K."/>
            <person name="Lipzen A."/>
            <person name="Mondo S."/>
            <person name="Riley R."/>
            <person name="Salamov A."/>
            <person name="Simmons B.A."/>
            <person name="Magnuson J.K."/>
            <person name="Henrissat B."/>
            <person name="Mortensen U.H."/>
            <person name="Larsen T.O."/>
            <person name="Devries R.P."/>
            <person name="Grigoriev I.V."/>
            <person name="Machida M."/>
            <person name="Baker S.E."/>
            <person name="Andersen M.R."/>
        </authorList>
    </citation>
    <scope>NUCLEOTIDE SEQUENCE [LARGE SCALE GENOMIC DNA]</scope>
    <source>
        <strain evidence="4">CBS 553.77</strain>
    </source>
</reference>
<protein>
    <recommendedName>
        <fullName evidence="2">PD-(D/E)XK nuclease-like domain-containing protein</fullName>
    </recommendedName>
</protein>
<accession>A0A5N6Z6W5</accession>
<feature type="compositionally biased region" description="Polar residues" evidence="1">
    <location>
        <begin position="73"/>
        <end position="87"/>
    </location>
</feature>
<dbReference type="OrthoDB" id="4161186at2759"/>
<dbReference type="Pfam" id="PF20516">
    <property type="entry name" value="PDDEXK_12"/>
    <property type="match status" value="1"/>
</dbReference>
<evidence type="ECO:0000313" key="4">
    <source>
        <dbReference type="Proteomes" id="UP000327118"/>
    </source>
</evidence>
<feature type="compositionally biased region" description="Low complexity" evidence="1">
    <location>
        <begin position="139"/>
        <end position="153"/>
    </location>
</feature>
<evidence type="ECO:0000313" key="3">
    <source>
        <dbReference type="EMBL" id="KAE8352429.1"/>
    </source>
</evidence>
<feature type="compositionally biased region" description="Polar residues" evidence="1">
    <location>
        <begin position="129"/>
        <end position="138"/>
    </location>
</feature>
<keyword evidence="4" id="KW-1185">Reference proteome</keyword>
<dbReference type="InterPro" id="IPR046797">
    <property type="entry name" value="PDDEXK_12"/>
</dbReference>
<sequence length="470" mass="52885">MSPDYAQRRVLNWLEATVPVPDSLPSERPCKRLRLGNDEHIHECAGRILNGDQTARLQTIPASGSGCIPLLSRPSNTPLSRRTNPNNRRQDTRPEEDSEGQDHGQVPNDLGLQIELTPRPARRKASAIDSGSPTSWLPSASNRSSSRASSKASKITRNSSPTKQLRNAELEETGFLRANLRNDTKPRLLDALTAELEKIDAGFGILPKNLQDDLADQRSITPWNFGDSPEFEKVLLPDIRTVRKIYNLASRCFKNNHPESSWNNDVHSRILDWVLRDGPCGDDLVDYRCCLTAQIAPEYQPPKSPSKMVDYCICIQPETNSPQYQAIQSLCKYRPAMSINHTDWADLNKYPIAVSIETKGLSIGYETALVRVATWHSAQWRSLHWDTDGDVLAPSREIEFLPGIVVMQHHWWFVATALDQSGKAQTFERLLLGETESILGIYKLVISLQKLVNWTRSQYWAAFQASILGL</sequence>